<dbReference type="InterPro" id="IPR021255">
    <property type="entry name" value="DUF2807"/>
</dbReference>
<dbReference type="Proteomes" id="UP000468443">
    <property type="component" value="Unassembled WGS sequence"/>
</dbReference>
<evidence type="ECO:0000313" key="3">
    <source>
        <dbReference type="Proteomes" id="UP000468443"/>
    </source>
</evidence>
<feature type="domain" description="Putative auto-transporter adhesin head GIN" evidence="1">
    <location>
        <begin position="48"/>
        <end position="240"/>
    </location>
</feature>
<reference evidence="2 3" key="1">
    <citation type="submission" date="2020-01" db="EMBL/GenBank/DDBJ databases">
        <title>Muriicola jejuensis KCTC 22299.</title>
        <authorList>
            <person name="Wang G."/>
        </authorList>
    </citation>
    <scope>NUCLEOTIDE SEQUENCE [LARGE SCALE GENOMIC DNA]</scope>
    <source>
        <strain evidence="2 3">KCTC 22299</strain>
    </source>
</reference>
<dbReference type="RefSeq" id="WP_163691442.1">
    <property type="nucleotide sequence ID" value="NZ_FXTW01000001.1"/>
</dbReference>
<dbReference type="EMBL" id="JAABOP010000001">
    <property type="protein sequence ID" value="NER09386.1"/>
    <property type="molecule type" value="Genomic_DNA"/>
</dbReference>
<comment type="caution">
    <text evidence="2">The sequence shown here is derived from an EMBL/GenBank/DDBJ whole genome shotgun (WGS) entry which is preliminary data.</text>
</comment>
<sequence>MEKGRIVHRLLWIAFMGVMLWGCNGENVPDCFQNAGDIVREEVELPCFRKITVFEGVQLILASGVEQQVLVETGEYLRKEVTATVEGDRLVLRNENNCNLFREYGITKIYVTSPDIDEVRSSTGWTIASEGTLTFPNLALISESFNNPETETTDGAFDLDVDAQQVSVVANGIAYFRLRGATQLFAVTIAAGDSRIEAEELLAREVEVNHRGSNDILVNPQEILRGVIRGTGDVRSYNRPDSVSVEELFRGKLIYID</sequence>
<gene>
    <name evidence="2" type="ORF">GWK09_02560</name>
</gene>
<proteinExistence type="predicted"/>
<evidence type="ECO:0000259" key="1">
    <source>
        <dbReference type="Pfam" id="PF10988"/>
    </source>
</evidence>
<protein>
    <submittedName>
        <fullName evidence="2">DUF2807 domain-containing protein</fullName>
    </submittedName>
</protein>
<organism evidence="2 3">
    <name type="scientific">Muriicola jejuensis</name>
    <dbReference type="NCBI Taxonomy" id="504488"/>
    <lineage>
        <taxon>Bacteria</taxon>
        <taxon>Pseudomonadati</taxon>
        <taxon>Bacteroidota</taxon>
        <taxon>Flavobacteriia</taxon>
        <taxon>Flavobacteriales</taxon>
        <taxon>Flavobacteriaceae</taxon>
        <taxon>Muriicola</taxon>
    </lineage>
</organism>
<name>A0A6P0UGZ5_9FLAO</name>
<dbReference type="AlphaFoldDB" id="A0A6P0UGZ5"/>
<accession>A0A6P0UGZ5</accession>
<keyword evidence="3" id="KW-1185">Reference proteome</keyword>
<dbReference type="Pfam" id="PF10988">
    <property type="entry name" value="DUF2807"/>
    <property type="match status" value="1"/>
</dbReference>
<evidence type="ECO:0000313" key="2">
    <source>
        <dbReference type="EMBL" id="NER09386.1"/>
    </source>
</evidence>
<dbReference type="Gene3D" id="2.160.20.120">
    <property type="match status" value="1"/>
</dbReference>